<dbReference type="InterPro" id="IPR007782">
    <property type="entry name" value="VKG_COase"/>
</dbReference>
<dbReference type="Pfam" id="PF22777">
    <property type="entry name" value="VKGC_lumenal_dom"/>
    <property type="match status" value="1"/>
</dbReference>
<dbReference type="PANTHER" id="PTHR12639">
    <property type="entry name" value="VITAMIN K-DEPENDENT GAMMA-CARBOXYLASE"/>
    <property type="match status" value="1"/>
</dbReference>
<dbReference type="InterPro" id="IPR011020">
    <property type="entry name" value="HTTM-like"/>
</dbReference>
<dbReference type="InterPro" id="IPR053935">
    <property type="entry name" value="VKGC_lumenal_dom"/>
</dbReference>
<keyword evidence="5" id="KW-1015">Disulfide bond</keyword>
<feature type="transmembrane region" description="Helical" evidence="7">
    <location>
        <begin position="64"/>
        <end position="87"/>
    </location>
</feature>
<dbReference type="Proteomes" id="UP000798808">
    <property type="component" value="Unassembled WGS sequence"/>
</dbReference>
<evidence type="ECO:0000256" key="6">
    <source>
        <dbReference type="ARBA" id="ARBA00023239"/>
    </source>
</evidence>
<feature type="transmembrane region" description="Helical" evidence="7">
    <location>
        <begin position="107"/>
        <end position="124"/>
    </location>
</feature>
<dbReference type="EMBL" id="SMLW01000668">
    <property type="protein sequence ID" value="MTI28596.1"/>
    <property type="molecule type" value="Genomic_DNA"/>
</dbReference>
<evidence type="ECO:0000256" key="5">
    <source>
        <dbReference type="ARBA" id="ARBA00023157"/>
    </source>
</evidence>
<feature type="transmembrane region" description="Helical" evidence="7">
    <location>
        <begin position="145"/>
        <end position="164"/>
    </location>
</feature>
<feature type="transmembrane region" description="Helical" evidence="7">
    <location>
        <begin position="201"/>
        <end position="222"/>
    </location>
</feature>
<dbReference type="SMART" id="SM00752">
    <property type="entry name" value="HTTM"/>
    <property type="match status" value="1"/>
</dbReference>
<feature type="domain" description="HTTM-like" evidence="8">
    <location>
        <begin position="6"/>
        <end position="266"/>
    </location>
</feature>
<proteinExistence type="predicted"/>
<evidence type="ECO:0000256" key="3">
    <source>
        <dbReference type="ARBA" id="ARBA00022989"/>
    </source>
</evidence>
<evidence type="ECO:0000256" key="4">
    <source>
        <dbReference type="ARBA" id="ARBA00023136"/>
    </source>
</evidence>
<dbReference type="InterPro" id="IPR053934">
    <property type="entry name" value="HTTM_dom"/>
</dbReference>
<keyword evidence="3 7" id="KW-1133">Transmembrane helix</keyword>
<reference evidence="9 10" key="1">
    <citation type="submission" date="2019-02" db="EMBL/GenBank/DDBJ databases">
        <authorList>
            <person name="Goldberg S.R."/>
            <person name="Haltli B.A."/>
            <person name="Correa H."/>
            <person name="Russell K.G."/>
        </authorList>
    </citation>
    <scope>NUCLEOTIDE SEQUENCE [LARGE SCALE GENOMIC DNA]</scope>
    <source>
        <strain evidence="9 10">JCM 16186</strain>
    </source>
</reference>
<evidence type="ECO:0000259" key="8">
    <source>
        <dbReference type="SMART" id="SM00752"/>
    </source>
</evidence>
<comment type="subcellular location">
    <subcellularLocation>
        <location evidence="1">Endomembrane system</location>
        <topology evidence="1">Multi-pass membrane protein</topology>
    </subcellularLocation>
</comment>
<name>A0ABW9RXI3_9BACT</name>
<evidence type="ECO:0000313" key="9">
    <source>
        <dbReference type="EMBL" id="MTI28596.1"/>
    </source>
</evidence>
<evidence type="ECO:0000313" key="10">
    <source>
        <dbReference type="Proteomes" id="UP000798808"/>
    </source>
</evidence>
<gene>
    <name evidence="9" type="ORF">E1163_26800</name>
</gene>
<keyword evidence="2 7" id="KW-0812">Transmembrane</keyword>
<comment type="caution">
    <text evidence="9">The sequence shown here is derived from an EMBL/GenBank/DDBJ whole genome shotgun (WGS) entry which is preliminary data.</text>
</comment>
<keyword evidence="6" id="KW-0456">Lyase</keyword>
<dbReference type="RefSeq" id="WP_155176273.1">
    <property type="nucleotide sequence ID" value="NZ_BAAAFL010000029.1"/>
</dbReference>
<feature type="transmembrane region" description="Helical" evidence="7">
    <location>
        <begin position="229"/>
        <end position="262"/>
    </location>
</feature>
<accession>A0ABW9RXI3</accession>
<dbReference type="Pfam" id="PF05090">
    <property type="entry name" value="HTTM"/>
    <property type="match status" value="1"/>
</dbReference>
<evidence type="ECO:0000256" key="1">
    <source>
        <dbReference type="ARBA" id="ARBA00004127"/>
    </source>
</evidence>
<dbReference type="PANTHER" id="PTHR12639:SF7">
    <property type="entry name" value="HTTM DOMAIN-CONTAINING PROTEIN"/>
    <property type="match status" value="1"/>
</dbReference>
<keyword evidence="4 7" id="KW-0472">Membrane</keyword>
<organism evidence="9 10">
    <name type="scientific">Fulvivirga kasyanovii</name>
    <dbReference type="NCBI Taxonomy" id="396812"/>
    <lineage>
        <taxon>Bacteria</taxon>
        <taxon>Pseudomonadati</taxon>
        <taxon>Bacteroidota</taxon>
        <taxon>Cytophagia</taxon>
        <taxon>Cytophagales</taxon>
        <taxon>Fulvivirgaceae</taxon>
        <taxon>Fulvivirga</taxon>
    </lineage>
</organism>
<evidence type="ECO:0000256" key="2">
    <source>
        <dbReference type="ARBA" id="ARBA00022692"/>
    </source>
</evidence>
<evidence type="ECO:0000256" key="7">
    <source>
        <dbReference type="SAM" id="Phobius"/>
    </source>
</evidence>
<feature type="transmembrane region" description="Helical" evidence="7">
    <location>
        <begin position="12"/>
        <end position="34"/>
    </location>
</feature>
<sequence>MRDLIYKPISIAPLVVFRVLFGFIMFVSVMRFMLNGWVDSQYVMPRFFFSYYGFEWIKPLGETGIYVIFIVMAIAALCVMAGAFYRISATVFFLAFTYVELIDKTNYLNHYYFVSLVSLVMIFLPAHRHFSLDVWRKPALYVREVPYWCVLIIQLQLALVYFYAGVAKLNYDWLMEALPLRMWLPPNAHVPVVGFLFEEVWVAYFFSWFGAVYDLSIPFLLFYKRTRPYAYVAVIAFHILTWLLFPIGMFPFIMILATTIFFSPDFHQGLIKKITVVLQRLRVYRDVAPQKYVASAASRWVVGFFACFLLVQVILPWRFTLYPGKLFWTEQGYRFSWRVMLMEKAGYVIFHIKDPETGRQWEAYAHEYLTPMQEKQMSTQPDMILQYAHFLEQEYIKQGIRDPEVRAEAYVTLNGSGSRLFIDPEVDLTKEQDGFGHKKWILSYKN</sequence>
<feature type="transmembrane region" description="Helical" evidence="7">
    <location>
        <begin position="297"/>
        <end position="317"/>
    </location>
</feature>
<keyword evidence="10" id="KW-1185">Reference proteome</keyword>
<protein>
    <submittedName>
        <fullName evidence="9">HTTM domain-containing protein</fullName>
    </submittedName>
</protein>